<gene>
    <name evidence="1" type="ORF">O1611_g4338</name>
</gene>
<evidence type="ECO:0000313" key="1">
    <source>
        <dbReference type="EMBL" id="KAJ8129296.1"/>
    </source>
</evidence>
<comment type="caution">
    <text evidence="1">The sequence shown here is derived from an EMBL/GenBank/DDBJ whole genome shotgun (WGS) entry which is preliminary data.</text>
</comment>
<dbReference type="Proteomes" id="UP001153332">
    <property type="component" value="Unassembled WGS sequence"/>
</dbReference>
<sequence>MTIRTQVDPHTLQGDNHVSPEYDPVCIVGMACRLPGGVKSLADLWQFLLEEKSAQGPVPPERYNIKGFYSPEGDKAGVMNVDGGYFLQEDVRQFDNEFFGIHSFEATHGTSQTSGRTNSNTVVGNILTDGQMDPQQRKLLEVIYECLENSGSSLEQMSGSNTGVYVGNFSQDHLLLQIRDPDDLRRYHATGSGLTMLANRISHTFNLHGPSLTLDTACSSSIYCLHLAVAALKAGDCDGALIASSNLVMSPNSHVAAMKAGMLSPTSTCHTFDASADGYARAEAVNAIYLKRLSSALRNNDTIFAVVRGTATNSNGHTPGVVNPSSEFQEAVMRKAYRTANLGFHDTDYVECHGTGTELGDLVETTALSNCFLSGRDSPLKIGGSKPNFGHSEAASSLTSLIKVSLAFQHGLLPPTRGVETPNPKLDLKHRNIEVVTEAQVWPRELQRASICSSGYGGANAHAILESYSSYANHSAHRTTQVTTEEDQCFVLPVSAASMKSLEIRTDEIYQIAQSCDPPALESLSYTLAERTTHHRYRTSLVITSGQSPAAEDGEKDPIEVSHPSVANPLDFTFVFTGQGAQYHGMAKALLEDNSIFLTTIRELDQVIQSLPAEYSPDWTLEGTLREPSGTSQIHQVTRSQPLCTAVQIGLVNVLNSWGVNPSAVVGHSSGEIAAAYASGLISASQAIVAAYFRGYAVAHEPAQGAMLACGLTVEEAELLIQKLDLSDKVCVACINARTSVTLSGLREGINTIHSELRAQKKFCRLLETGGQAYHSAWMKVVGIKYEQLLTPYFQSQPPQSTSGALMYSTARYNSGSPVILDGSISMARYWRDNLESPVQFEAALSHLIQKQRFHLLEIGPHAALKGPVNQIRLAAQLDDQETPYSPTLIRGQDAHLCMQRLAGRLESLVV</sequence>
<name>A0ACC2JPA0_9PEZI</name>
<reference evidence="1" key="1">
    <citation type="submission" date="2022-12" db="EMBL/GenBank/DDBJ databases">
        <title>Genome Sequence of Lasiodiplodia mahajangana.</title>
        <authorList>
            <person name="Buettner E."/>
        </authorList>
    </citation>
    <scope>NUCLEOTIDE SEQUENCE</scope>
    <source>
        <strain evidence="1">VT137</strain>
    </source>
</reference>
<keyword evidence="2" id="KW-1185">Reference proteome</keyword>
<evidence type="ECO:0000313" key="2">
    <source>
        <dbReference type="Proteomes" id="UP001153332"/>
    </source>
</evidence>
<protein>
    <submittedName>
        <fullName evidence="1">Uncharacterized protein</fullName>
    </submittedName>
</protein>
<proteinExistence type="predicted"/>
<accession>A0ACC2JPA0</accession>
<dbReference type="EMBL" id="JAPUUL010000805">
    <property type="protein sequence ID" value="KAJ8129296.1"/>
    <property type="molecule type" value="Genomic_DNA"/>
</dbReference>
<organism evidence="1 2">
    <name type="scientific">Lasiodiplodia mahajangana</name>
    <dbReference type="NCBI Taxonomy" id="1108764"/>
    <lineage>
        <taxon>Eukaryota</taxon>
        <taxon>Fungi</taxon>
        <taxon>Dikarya</taxon>
        <taxon>Ascomycota</taxon>
        <taxon>Pezizomycotina</taxon>
        <taxon>Dothideomycetes</taxon>
        <taxon>Dothideomycetes incertae sedis</taxon>
        <taxon>Botryosphaeriales</taxon>
        <taxon>Botryosphaeriaceae</taxon>
        <taxon>Lasiodiplodia</taxon>
    </lineage>
</organism>